<sequence length="337" mass="35518">MSDDITISLQEAETLSKKVLIKNGFSQAHADAITKSVLAAQRDECHSHGLYRLIGCVQTALNGGVDTDAEPSITDQAASVVKVNANKGCSLLSFELGKPMLIEKAKANGIAALAINNSFHFSALWSEVEALSAEGLVALAMTPSHAFVAPAGGTLPLLGTNPIAFSWPRPDGTPYTFDFATSVVARGEIELHRRAGKSIPHGWAINDEGKATTDPVAALAGAMLPFGSYKGSALSTMVELLAGPLIGDLLGHETQAANAEKTGKPFHGELIIAMSPEAFLGSQAESHLKHAEVLFDSILGQGARLPSQRRFEARERSHANGVTFPKALYDELNALAS</sequence>
<dbReference type="Gene3D" id="1.10.1530.10">
    <property type="match status" value="1"/>
</dbReference>
<dbReference type="InterPro" id="IPR036111">
    <property type="entry name" value="Mal/L-sulfo/L-lacto_DH-like_sf"/>
</dbReference>
<dbReference type="SUPFAM" id="SSF89733">
    <property type="entry name" value="L-sulfolactate dehydrogenase-like"/>
    <property type="match status" value="1"/>
</dbReference>
<evidence type="ECO:0000256" key="2">
    <source>
        <dbReference type="ARBA" id="ARBA00023002"/>
    </source>
</evidence>
<dbReference type="PANTHER" id="PTHR11091">
    <property type="entry name" value="OXIDOREDUCTASE-RELATED"/>
    <property type="match status" value="1"/>
</dbReference>
<comment type="similarity">
    <text evidence="1">Belongs to the LDH2/MDH2 oxidoreductase family.</text>
</comment>
<keyword evidence="2" id="KW-0560">Oxidoreductase</keyword>
<name>A0ABR9EZV4_9GAMM</name>
<keyword evidence="4" id="KW-1185">Reference proteome</keyword>
<protein>
    <submittedName>
        <fullName evidence="3">Ldh family oxidoreductase</fullName>
    </submittedName>
</protein>
<dbReference type="InterPro" id="IPR043143">
    <property type="entry name" value="Mal/L-sulf/L-lact_DH-like_NADP"/>
</dbReference>
<dbReference type="InterPro" id="IPR003767">
    <property type="entry name" value="Malate/L-lactate_DH-like"/>
</dbReference>
<dbReference type="RefSeq" id="WP_096281790.1">
    <property type="nucleotide sequence ID" value="NZ_CP189763.1"/>
</dbReference>
<accession>A0ABR9EZV4</accession>
<dbReference type="InterPro" id="IPR043144">
    <property type="entry name" value="Mal/L-sulf/L-lact_DH-like_ah"/>
</dbReference>
<evidence type="ECO:0000313" key="4">
    <source>
        <dbReference type="Proteomes" id="UP001645039"/>
    </source>
</evidence>
<comment type="caution">
    <text evidence="3">The sequence shown here is derived from an EMBL/GenBank/DDBJ whole genome shotgun (WGS) entry which is preliminary data.</text>
</comment>
<organism evidence="3 4">
    <name type="scientific">Halomonas casei</name>
    <dbReference type="NCBI Taxonomy" id="2742613"/>
    <lineage>
        <taxon>Bacteria</taxon>
        <taxon>Pseudomonadati</taxon>
        <taxon>Pseudomonadota</taxon>
        <taxon>Gammaproteobacteria</taxon>
        <taxon>Oceanospirillales</taxon>
        <taxon>Halomonadaceae</taxon>
        <taxon>Halomonas</taxon>
    </lineage>
</organism>
<dbReference type="Pfam" id="PF02615">
    <property type="entry name" value="Ldh_2"/>
    <property type="match status" value="1"/>
</dbReference>
<dbReference type="Gene3D" id="3.30.1370.60">
    <property type="entry name" value="Hypothetical oxidoreductase yiak, domain 2"/>
    <property type="match status" value="1"/>
</dbReference>
<evidence type="ECO:0000256" key="1">
    <source>
        <dbReference type="ARBA" id="ARBA00006056"/>
    </source>
</evidence>
<evidence type="ECO:0000313" key="3">
    <source>
        <dbReference type="EMBL" id="MBE0399639.1"/>
    </source>
</evidence>
<proteinExistence type="inferred from homology"/>
<dbReference type="Proteomes" id="UP001645039">
    <property type="component" value="Unassembled WGS sequence"/>
</dbReference>
<reference evidence="3 4" key="1">
    <citation type="submission" date="2020-07" db="EMBL/GenBank/DDBJ databases">
        <title>Halophilic bacteria isolated from french cheeses.</title>
        <authorList>
            <person name="Kothe C.I."/>
            <person name="Farah-Kraiem B."/>
            <person name="Renault P."/>
            <person name="Dridi B."/>
        </authorList>
    </citation>
    <scope>NUCLEOTIDE SEQUENCE [LARGE SCALE GENOMIC DNA]</scope>
    <source>
        <strain evidence="3 4">FME1</strain>
    </source>
</reference>
<dbReference type="EMBL" id="RRZD01000004">
    <property type="protein sequence ID" value="MBE0399639.1"/>
    <property type="molecule type" value="Genomic_DNA"/>
</dbReference>
<gene>
    <name evidence="3" type="ORF">EI168_05880</name>
</gene>
<dbReference type="PANTHER" id="PTHR11091:SF0">
    <property type="entry name" value="MALATE DEHYDROGENASE"/>
    <property type="match status" value="1"/>
</dbReference>